<evidence type="ECO:0000256" key="1">
    <source>
        <dbReference type="SAM" id="MobiDB-lite"/>
    </source>
</evidence>
<dbReference type="Pfam" id="PF02141">
    <property type="entry name" value="DENN"/>
    <property type="match status" value="1"/>
</dbReference>
<feature type="compositionally biased region" description="Basic residues" evidence="1">
    <location>
        <begin position="792"/>
        <end position="804"/>
    </location>
</feature>
<dbReference type="EMBL" id="JAPFFF010000042">
    <property type="protein sequence ID" value="KAK8841199.1"/>
    <property type="molecule type" value="Genomic_DNA"/>
</dbReference>
<feature type="compositionally biased region" description="Basic and acidic residues" evidence="1">
    <location>
        <begin position="1083"/>
        <end position="1101"/>
    </location>
</feature>
<gene>
    <name evidence="3" type="ORF">M9Y10_027399</name>
</gene>
<feature type="compositionally biased region" description="Basic and acidic residues" evidence="1">
    <location>
        <begin position="638"/>
        <end position="653"/>
    </location>
</feature>
<feature type="compositionally biased region" description="Basic and acidic residues" evidence="1">
    <location>
        <begin position="993"/>
        <end position="1003"/>
    </location>
</feature>
<feature type="region of interest" description="Disordered" evidence="1">
    <location>
        <begin position="603"/>
        <end position="689"/>
    </location>
</feature>
<feature type="compositionally biased region" description="Low complexity" evidence="1">
    <location>
        <begin position="603"/>
        <end position="616"/>
    </location>
</feature>
<sequence>MSKSNSHKSSSPYPEWNVKKFEEKLEKEVKHRKNLISYSTNTFDTNNNESPKKSTFDLDEANGEMLLDSSGIYKQFLLIGIPPTVENSQDPNAKATVLIAYPPFEYPKMPVKKIIEHCMPTGHRREFLSRNSNSPIQDEFVFQFGGSLGSEDKPIYGVCVHVSTKDTSPPFFGSKKDKDRVFCFCLMTKMPVFSVHFSFLTCLALWTVGHVRHLHKYDNLIRVNLTPGEPIEDLDLVDQIGHHPSITVPVSFQNEIASYFISKVSSTPEKLSRASNTFMKGYVDKKIEKMNNKHHNFRYEPEDCSIELKFPPEKDIYENSICWASLDTLFSVLAPSDILTIISGLLLDRQVLIIGSRLQEVSMAVWALMSIIRPFKFAGTIIPILPTTSEDYLGLLQLPTPFLFGVPRCNELKSVTFLETAVFVDLDKQNVPPIENLPPYPNAKYVDSELTKFLYSAKGSHELNEYSFPSIYLKTLKHKYSFPPSSCAKVNEIISSPFQSSIYGNYICGFFVTDMSASPEGVTVFNEELFLSQVHSMLNDNPDDLYGQSLPPSAREKTKDKEKRLKEEMEFWNNIVESQTFQMYIEERMQDFMEVKYRTLLNTNKQSSSNNNMNAKSNDEDEDESTTKNDTDSDSSENEEKKSTKNQENDKTGHSKIKTKSASTNKINKEARSKRNKNKSKDQNNEVEIPKNLPIKIGVNRNRKVQISYPKRIKSLKNVLFDLPSTNQSNLALDNQNDDHVKSDGEKDEGSKEKNMTLSGSKLKKSSTVAILKTNFFSDENEEDEEIEVKKKPVKRKSYPRPVRHHDDDGGYEEEDDNDNYEKVKIPSSRQTKTKIDKNRRRSSSKKIERDTENSEENDENAKKRRSNSEKSDNDKSQSSSKKRKNSNKSDSDDQIDIQSTRRRSSSTANKSDTDSDNEKEPTKRRRKTYSNAEKSDNDNQPKMRKSIPNGEIETVKNRNSQKKRKTSSTDNKSDTDEEENQPKRRKQSSSVKKVDTENDNIRNKSQRKRKSNEHAPKKTEKSKKPPQPRPYKNSTKNDDFEEDDENIRSSKSRRKSTQNRKSVNLDNDEQIEKNPSHKNKRTSNESDKKSKSKNKAEPVKKIQRKTSNPVLSKDDGKKKKIQLQDDSSSDYEDSYSESSDSFNPNAFYKNEELDRSTTSDED</sequence>
<dbReference type="SMART" id="SM00799">
    <property type="entry name" value="DENN"/>
    <property type="match status" value="1"/>
</dbReference>
<protein>
    <recommendedName>
        <fullName evidence="2">UDENN domain-containing protein</fullName>
    </recommendedName>
</protein>
<reference evidence="3 4" key="1">
    <citation type="submission" date="2024-04" db="EMBL/GenBank/DDBJ databases">
        <title>Tritrichomonas musculus Genome.</title>
        <authorList>
            <person name="Alves-Ferreira E."/>
            <person name="Grigg M."/>
            <person name="Lorenzi H."/>
            <person name="Galac M."/>
        </authorList>
    </citation>
    <scope>NUCLEOTIDE SEQUENCE [LARGE SCALE GENOMIC DNA]</scope>
    <source>
        <strain evidence="3 4">EAF2021</strain>
    </source>
</reference>
<evidence type="ECO:0000313" key="3">
    <source>
        <dbReference type="EMBL" id="KAK8841199.1"/>
    </source>
</evidence>
<proteinExistence type="predicted"/>
<feature type="compositionally biased region" description="Basic and acidic residues" evidence="1">
    <location>
        <begin position="912"/>
        <end position="922"/>
    </location>
</feature>
<feature type="domain" description="UDENN" evidence="2">
    <location>
        <begin position="78"/>
        <end position="595"/>
    </location>
</feature>
<accession>A0ABR2H4Q8</accession>
<dbReference type="InterPro" id="IPR043153">
    <property type="entry name" value="DENN_C"/>
</dbReference>
<feature type="compositionally biased region" description="Basic and acidic residues" evidence="1">
    <location>
        <begin position="667"/>
        <end position="684"/>
    </location>
</feature>
<feature type="region of interest" description="Disordered" evidence="1">
    <location>
        <begin position="542"/>
        <end position="562"/>
    </location>
</feature>
<dbReference type="InterPro" id="IPR051942">
    <property type="entry name" value="DENN_domain_containing_2"/>
</dbReference>
<dbReference type="InterPro" id="IPR037516">
    <property type="entry name" value="Tripartite_DENN"/>
</dbReference>
<feature type="compositionally biased region" description="Acidic residues" evidence="1">
    <location>
        <begin position="810"/>
        <end position="819"/>
    </location>
</feature>
<evidence type="ECO:0000313" key="4">
    <source>
        <dbReference type="Proteomes" id="UP001470230"/>
    </source>
</evidence>
<keyword evidence="4" id="KW-1185">Reference proteome</keyword>
<dbReference type="PANTHER" id="PTHR15288:SF0">
    <property type="entry name" value="UDENN DOMAIN-CONTAINING PROTEIN"/>
    <property type="match status" value="1"/>
</dbReference>
<comment type="caution">
    <text evidence="3">The sequence shown here is derived from an EMBL/GenBank/DDBJ whole genome shotgun (WGS) entry which is preliminary data.</text>
</comment>
<feature type="compositionally biased region" description="Basic and acidic residues" evidence="1">
    <location>
        <begin position="867"/>
        <end position="876"/>
    </location>
</feature>
<dbReference type="Gene3D" id="3.40.50.11500">
    <property type="match status" value="1"/>
</dbReference>
<feature type="compositionally biased region" description="Basic and acidic residues" evidence="1">
    <location>
        <begin position="1150"/>
        <end position="1163"/>
    </location>
</feature>
<feature type="compositionally biased region" description="Basic and acidic residues" evidence="1">
    <location>
        <begin position="737"/>
        <end position="755"/>
    </location>
</feature>
<dbReference type="InterPro" id="IPR001194">
    <property type="entry name" value="cDENN_dom"/>
</dbReference>
<evidence type="ECO:0000259" key="2">
    <source>
        <dbReference type="PROSITE" id="PS50211"/>
    </source>
</evidence>
<organism evidence="3 4">
    <name type="scientific">Tritrichomonas musculus</name>
    <dbReference type="NCBI Taxonomy" id="1915356"/>
    <lineage>
        <taxon>Eukaryota</taxon>
        <taxon>Metamonada</taxon>
        <taxon>Parabasalia</taxon>
        <taxon>Tritrichomonadida</taxon>
        <taxon>Tritrichomonadidae</taxon>
        <taxon>Tritrichomonas</taxon>
    </lineage>
</organism>
<dbReference type="Proteomes" id="UP001470230">
    <property type="component" value="Unassembled WGS sequence"/>
</dbReference>
<name>A0ABR2H4Q8_9EUKA</name>
<dbReference type="PANTHER" id="PTHR15288">
    <property type="entry name" value="DENN DOMAIN-CONTAINING PROTEIN 2"/>
    <property type="match status" value="1"/>
</dbReference>
<feature type="region of interest" description="Disordered" evidence="1">
    <location>
        <begin position="728"/>
        <end position="1163"/>
    </location>
</feature>
<dbReference type="Gene3D" id="3.30.450.200">
    <property type="match status" value="1"/>
</dbReference>
<feature type="compositionally biased region" description="Basic and acidic residues" evidence="1">
    <location>
        <begin position="1013"/>
        <end position="1024"/>
    </location>
</feature>
<dbReference type="PROSITE" id="PS50211">
    <property type="entry name" value="DENN"/>
    <property type="match status" value="1"/>
</dbReference>